<organism evidence="1 2">
    <name type="scientific">Vibrio gazogenes DSM 21264 = NBRC 103151</name>
    <dbReference type="NCBI Taxonomy" id="1123492"/>
    <lineage>
        <taxon>Bacteria</taxon>
        <taxon>Pseudomonadati</taxon>
        <taxon>Pseudomonadota</taxon>
        <taxon>Gammaproteobacteria</taxon>
        <taxon>Vibrionales</taxon>
        <taxon>Vibrionaceae</taxon>
        <taxon>Vibrio</taxon>
    </lineage>
</organism>
<dbReference type="Pfam" id="PF14052">
    <property type="entry name" value="Caps_assemb_Wzi"/>
    <property type="match status" value="1"/>
</dbReference>
<dbReference type="AlphaFoldDB" id="A0A1M5D1E9"/>
<protein>
    <submittedName>
        <fullName evidence="1">Capsule assembly protein Wzi</fullName>
    </submittedName>
</protein>
<name>A0A1M5D1E9_VIBGA</name>
<evidence type="ECO:0000313" key="1">
    <source>
        <dbReference type="EMBL" id="SHF60637.1"/>
    </source>
</evidence>
<reference evidence="2" key="1">
    <citation type="submission" date="2016-11" db="EMBL/GenBank/DDBJ databases">
        <authorList>
            <person name="Varghese N."/>
            <person name="Submissions S."/>
        </authorList>
    </citation>
    <scope>NUCLEOTIDE SEQUENCE [LARGE SCALE GENOMIC DNA]</scope>
    <source>
        <strain evidence="2">DSM 21264</strain>
    </source>
</reference>
<proteinExistence type="predicted"/>
<dbReference type="InterPro" id="IPR026950">
    <property type="entry name" value="Caps_assemb_Wzi"/>
</dbReference>
<dbReference type="Gene3D" id="2.40.160.130">
    <property type="entry name" value="Capsule assembly protein Wzi"/>
    <property type="match status" value="1"/>
</dbReference>
<evidence type="ECO:0000313" key="2">
    <source>
        <dbReference type="Proteomes" id="UP000184159"/>
    </source>
</evidence>
<dbReference type="EMBL" id="FQUH01000013">
    <property type="protein sequence ID" value="SHF60637.1"/>
    <property type="molecule type" value="Genomic_DNA"/>
</dbReference>
<gene>
    <name evidence="1" type="ORF">SAMN02745781_02723</name>
</gene>
<accession>A0A1M5D1E9</accession>
<keyword evidence="2" id="KW-1185">Reference proteome</keyword>
<dbReference type="InterPro" id="IPR038636">
    <property type="entry name" value="Wzi_sf"/>
</dbReference>
<sequence length="505" mass="57931">MFAHVLWVSVLSVRINSSHAFWEADPRAVAYLNELFSSSNDRQFIVSPVLAKNIPLRYLSFYLIALLFILSPESKAAPWVSMDDAYLKSDLQMLADAGLISVPINSYPIRWSRLDTDLQLMHMVPLPPSLEQAYQHLSYALDQNAIGNGRKHVVLGYARTSRDDRSFAAPLTTHWQVKSSYELIEHDYAFRVAANYQRSPDKSGNEDTDYGLDDSYLALNWGNLSATFGSLQHWWGPTSIYNLAWGHTRRTIPGLNLAYDGYDWPIFGNWHAETFWGFNETPSRNDKQWSNRFEFSPFNRLNIGLVYQKWFDKPDWDGYLTGSVQPQDGEQEQYSADIRLSLPVLNMGTVVTQSIYAQGASLVNERSLGSLVIGWQSQFDLGGQSLRWTAEVKQLTNDAKQQWRNMLSDRTTMVGQHDYQSVSGMDIGEAKSLKLLWITPDSWELTLQGQSYHQSDDDETLKKLTAYVRLPLANSRLTLGSDFMPDTKSNQTDKWNYWVNWDFRF</sequence>
<dbReference type="Proteomes" id="UP000184159">
    <property type="component" value="Unassembled WGS sequence"/>
</dbReference>